<accession>A0A7S3FWJ8</accession>
<dbReference type="InterPro" id="IPR013845">
    <property type="entry name" value="Ribosomal_eS4_central_region"/>
</dbReference>
<dbReference type="GO" id="GO:0019843">
    <property type="term" value="F:rRNA binding"/>
    <property type="evidence" value="ECO:0007669"/>
    <property type="project" value="UniProtKB-KW"/>
</dbReference>
<dbReference type="InterPro" id="IPR032277">
    <property type="entry name" value="Ribosomal_eS4_C"/>
</dbReference>
<dbReference type="InterPro" id="IPR014722">
    <property type="entry name" value="Rib_uL2_dom2"/>
</dbReference>
<dbReference type="GO" id="GO:0006412">
    <property type="term" value="P:translation"/>
    <property type="evidence" value="ECO:0007669"/>
    <property type="project" value="InterPro"/>
</dbReference>
<proteinExistence type="inferred from homology"/>
<dbReference type="InterPro" id="IPR041982">
    <property type="entry name" value="Ribosomal_eS4_KOW"/>
</dbReference>
<evidence type="ECO:0000256" key="3">
    <source>
        <dbReference type="ARBA" id="ARBA00022884"/>
    </source>
</evidence>
<dbReference type="Gene3D" id="2.40.50.740">
    <property type="match status" value="1"/>
</dbReference>
<protein>
    <recommendedName>
        <fullName evidence="9">40S ribosomal protein S4</fullName>
    </recommendedName>
</protein>
<dbReference type="PANTHER" id="PTHR11581">
    <property type="entry name" value="30S/40S RIBOSOMAL PROTEIN S4"/>
    <property type="match status" value="1"/>
</dbReference>
<evidence type="ECO:0000256" key="2">
    <source>
        <dbReference type="ARBA" id="ARBA00022730"/>
    </source>
</evidence>
<organism evidence="8">
    <name type="scientific">Strombidium rassoulzadegani</name>
    <dbReference type="NCBI Taxonomy" id="1082188"/>
    <lineage>
        <taxon>Eukaryota</taxon>
        <taxon>Sar</taxon>
        <taxon>Alveolata</taxon>
        <taxon>Ciliophora</taxon>
        <taxon>Intramacronucleata</taxon>
        <taxon>Spirotrichea</taxon>
        <taxon>Oligotrichia</taxon>
        <taxon>Strombidiidae</taxon>
        <taxon>Strombidium</taxon>
    </lineage>
</organism>
<evidence type="ECO:0000256" key="4">
    <source>
        <dbReference type="ARBA" id="ARBA00022980"/>
    </source>
</evidence>
<keyword evidence="4" id="KW-0689">Ribosomal protein</keyword>
<name>A0A7S3FWJ8_9SPIT</name>
<dbReference type="Pfam" id="PF16121">
    <property type="entry name" value="40S_S4_C"/>
    <property type="match status" value="1"/>
</dbReference>
<evidence type="ECO:0000259" key="7">
    <source>
        <dbReference type="Pfam" id="PF16121"/>
    </source>
</evidence>
<keyword evidence="5" id="KW-0687">Ribonucleoprotein</keyword>
<dbReference type="InterPro" id="IPR036986">
    <property type="entry name" value="S4_RNA-bd_sf"/>
</dbReference>
<evidence type="ECO:0000256" key="1">
    <source>
        <dbReference type="ARBA" id="ARBA00007500"/>
    </source>
</evidence>
<dbReference type="CDD" id="cd06087">
    <property type="entry name" value="KOW_RPS4"/>
    <property type="match status" value="1"/>
</dbReference>
<feature type="domain" description="Small ribosomal subunit protein eS4 central region" evidence="6">
    <location>
        <begin position="9"/>
        <end position="82"/>
    </location>
</feature>
<sequence>MDVVTIEKTNQHFRILYDIKGRFQPHKIDEKEAGFKLCKVIKKCIGKQKVPYIVTHDGRTLRFPHPDIQIGDSVKIDLKTHQVSGVIKFQNGATVMLTGGNNIGRIGVLQSVEKHPGSFDIAHVKDSQGHAFSTRTQLVQIIGDGKTPAISLPKGEGIKLTLIEEREAKLGEDQDEVSDEDED</sequence>
<keyword evidence="3" id="KW-0694">RNA-binding</keyword>
<comment type="similarity">
    <text evidence="1">Belongs to the eukaryotic ribosomal protein eS4 family.</text>
</comment>
<feature type="domain" description="Small ribosomal subunit protein eS4 C-terminal" evidence="7">
    <location>
        <begin position="126"/>
        <end position="170"/>
    </location>
</feature>
<dbReference type="EMBL" id="HBIA01012974">
    <property type="protein sequence ID" value="CAE0234752.1"/>
    <property type="molecule type" value="Transcribed_RNA"/>
</dbReference>
<dbReference type="InterPro" id="IPR000876">
    <property type="entry name" value="Ribosomal_eS4"/>
</dbReference>
<dbReference type="FunFam" id="2.30.30.30:FF:000005">
    <property type="entry name" value="40S ribosomal protein S4"/>
    <property type="match status" value="1"/>
</dbReference>
<evidence type="ECO:0000256" key="5">
    <source>
        <dbReference type="ARBA" id="ARBA00023274"/>
    </source>
</evidence>
<dbReference type="Gene3D" id="2.30.30.30">
    <property type="match status" value="1"/>
</dbReference>
<dbReference type="Pfam" id="PF00900">
    <property type="entry name" value="Ribosomal_S4e"/>
    <property type="match status" value="1"/>
</dbReference>
<dbReference type="PANTHER" id="PTHR11581:SF0">
    <property type="entry name" value="SMALL RIBOSOMAL SUBUNIT PROTEIN ES4"/>
    <property type="match status" value="1"/>
</dbReference>
<dbReference type="InterPro" id="IPR038237">
    <property type="entry name" value="Ribosomal_eS4_central_sf"/>
</dbReference>
<dbReference type="FunFam" id="2.40.50.740:FF:000001">
    <property type="entry name" value="40S ribosomal protein S4"/>
    <property type="match status" value="1"/>
</dbReference>
<dbReference type="Gene3D" id="3.10.290.10">
    <property type="entry name" value="RNA-binding S4 domain"/>
    <property type="match status" value="1"/>
</dbReference>
<dbReference type="AlphaFoldDB" id="A0A7S3FWJ8"/>
<keyword evidence="2" id="KW-0699">rRNA-binding</keyword>
<evidence type="ECO:0000313" key="8">
    <source>
        <dbReference type="EMBL" id="CAE0234752.1"/>
    </source>
</evidence>
<dbReference type="GO" id="GO:0022627">
    <property type="term" value="C:cytosolic small ribosomal subunit"/>
    <property type="evidence" value="ECO:0007669"/>
    <property type="project" value="TreeGrafter"/>
</dbReference>
<gene>
    <name evidence="8" type="ORF">SRAS04492_LOCUS6558</name>
</gene>
<reference evidence="8" key="1">
    <citation type="submission" date="2021-01" db="EMBL/GenBank/DDBJ databases">
        <authorList>
            <person name="Corre E."/>
            <person name="Pelletier E."/>
            <person name="Niang G."/>
            <person name="Scheremetjew M."/>
            <person name="Finn R."/>
            <person name="Kale V."/>
            <person name="Holt S."/>
            <person name="Cochrane G."/>
            <person name="Meng A."/>
            <person name="Brown T."/>
            <person name="Cohen L."/>
        </authorList>
    </citation>
    <scope>NUCLEOTIDE SEQUENCE</scope>
    <source>
        <strain evidence="8">Ras09</strain>
    </source>
</reference>
<dbReference type="GO" id="GO:0003735">
    <property type="term" value="F:structural constituent of ribosome"/>
    <property type="evidence" value="ECO:0007669"/>
    <property type="project" value="InterPro"/>
</dbReference>
<evidence type="ECO:0000259" key="6">
    <source>
        <dbReference type="Pfam" id="PF00900"/>
    </source>
</evidence>
<evidence type="ECO:0008006" key="9">
    <source>
        <dbReference type="Google" id="ProtNLM"/>
    </source>
</evidence>